<sequence length="469" mass="51128">ETLEQRVASQSTENASLVAEAAAASAAQTQAKTVLEGERDALKDQVATLLAAQLGDKAVHEESLLSLQRDSSAEVAALQTKLTALEASNAVTVATVGSLQQQVTVASDDKAALVAQVSSLTAAQTAAEAKVVALEGKADEAKAREAALLVEIAALTAQLTALRGVQGEADSLRQAELERLAKEELDAEAAAVEAARLRTLAEEEELMKLKPYSTESRLFRVQATKCVDLVVADSVFTGGKSDPYIVFKVGDVKFRSTKVWGNLNPVWNDEVHEFTLTEGAMYTKSIEILVYDADKLGDDELIGSVKLPLMRFEQHLPSGQEEELDLDIPPQFQAQGRSSKISLKFELLTEEMEKASKEQLLWENERLAKGKWEKANLVAGERKAWSVGARSGVDRAAMQPKIPRGMETKLGWSLDLDHGGDEGWYYAKSFDGPWVNNPNGSSEVRRRMWMQRCTAIVVQDDSNQDSHDT</sequence>
<protein>
    <recommendedName>
        <fullName evidence="4">C2 domain-containing protein</fullName>
    </recommendedName>
</protein>
<gene>
    <name evidence="5" type="ORF">DYB36_002960</name>
</gene>
<dbReference type="Pfam" id="PF00168">
    <property type="entry name" value="C2"/>
    <property type="match status" value="1"/>
</dbReference>
<organism evidence="5 6">
    <name type="scientific">Aphanomyces astaci</name>
    <name type="common">Crayfish plague agent</name>
    <dbReference type="NCBI Taxonomy" id="112090"/>
    <lineage>
        <taxon>Eukaryota</taxon>
        <taxon>Sar</taxon>
        <taxon>Stramenopiles</taxon>
        <taxon>Oomycota</taxon>
        <taxon>Saprolegniomycetes</taxon>
        <taxon>Saprolegniales</taxon>
        <taxon>Verrucalvaceae</taxon>
        <taxon>Aphanomyces</taxon>
    </lineage>
</organism>
<proteinExistence type="predicted"/>
<dbReference type="EMBL" id="QUSZ01006027">
    <property type="protein sequence ID" value="RHY07232.1"/>
    <property type="molecule type" value="Genomic_DNA"/>
</dbReference>
<dbReference type="SMART" id="SM00239">
    <property type="entry name" value="C2"/>
    <property type="match status" value="1"/>
</dbReference>
<keyword evidence="1" id="KW-0479">Metal-binding</keyword>
<dbReference type="CDD" id="cd00030">
    <property type="entry name" value="C2"/>
    <property type="match status" value="1"/>
</dbReference>
<reference evidence="5 6" key="1">
    <citation type="submission" date="2018-08" db="EMBL/GenBank/DDBJ databases">
        <title>Aphanomyces genome sequencing and annotation.</title>
        <authorList>
            <person name="Minardi D."/>
            <person name="Oidtmann B."/>
            <person name="Van Der Giezen M."/>
            <person name="Studholme D.J."/>
        </authorList>
    </citation>
    <scope>NUCLEOTIDE SEQUENCE [LARGE SCALE GENOMIC DNA]</scope>
    <source>
        <strain evidence="5 6">Kv</strain>
    </source>
</reference>
<dbReference type="VEuPathDB" id="FungiDB:H257_07408"/>
<dbReference type="PANTHER" id="PTHR45911">
    <property type="entry name" value="C2 DOMAIN-CONTAINING PROTEIN"/>
    <property type="match status" value="1"/>
</dbReference>
<evidence type="ECO:0000256" key="1">
    <source>
        <dbReference type="ARBA" id="ARBA00022723"/>
    </source>
</evidence>
<evidence type="ECO:0000256" key="2">
    <source>
        <dbReference type="ARBA" id="ARBA00022837"/>
    </source>
</evidence>
<feature type="coiled-coil region" evidence="3">
    <location>
        <begin position="124"/>
        <end position="158"/>
    </location>
</feature>
<keyword evidence="3" id="KW-0175">Coiled coil</keyword>
<dbReference type="Gene3D" id="2.60.40.150">
    <property type="entry name" value="C2 domain"/>
    <property type="match status" value="1"/>
</dbReference>
<dbReference type="InterPro" id="IPR000008">
    <property type="entry name" value="C2_dom"/>
</dbReference>
<dbReference type="InterPro" id="IPR035892">
    <property type="entry name" value="C2_domain_sf"/>
</dbReference>
<dbReference type="PANTHER" id="PTHR45911:SF7">
    <property type="entry name" value="C2 DOMAIN-CONTAINING PROTEIN"/>
    <property type="match status" value="1"/>
</dbReference>
<feature type="domain" description="C2" evidence="4">
    <location>
        <begin position="202"/>
        <end position="324"/>
    </location>
</feature>
<evidence type="ECO:0000313" key="5">
    <source>
        <dbReference type="EMBL" id="RHY07232.1"/>
    </source>
</evidence>
<keyword evidence="2" id="KW-0106">Calcium</keyword>
<comment type="caution">
    <text evidence="5">The sequence shown here is derived from an EMBL/GenBank/DDBJ whole genome shotgun (WGS) entry which is preliminary data.</text>
</comment>
<dbReference type="Proteomes" id="UP000265427">
    <property type="component" value="Unassembled WGS sequence"/>
</dbReference>
<dbReference type="GO" id="GO:0046872">
    <property type="term" value="F:metal ion binding"/>
    <property type="evidence" value="ECO:0007669"/>
    <property type="project" value="UniProtKB-KW"/>
</dbReference>
<evidence type="ECO:0000313" key="6">
    <source>
        <dbReference type="Proteomes" id="UP000265427"/>
    </source>
</evidence>
<evidence type="ECO:0000259" key="4">
    <source>
        <dbReference type="PROSITE" id="PS50004"/>
    </source>
</evidence>
<dbReference type="SUPFAM" id="SSF49562">
    <property type="entry name" value="C2 domain (Calcium/lipid-binding domain, CaLB)"/>
    <property type="match status" value="1"/>
</dbReference>
<name>A0A397AHL6_APHAT</name>
<feature type="non-terminal residue" evidence="5">
    <location>
        <position position="1"/>
    </location>
</feature>
<evidence type="ECO:0000256" key="3">
    <source>
        <dbReference type="SAM" id="Coils"/>
    </source>
</evidence>
<dbReference type="AlphaFoldDB" id="A0A397AHL6"/>
<accession>A0A397AHL6</accession>
<dbReference type="PROSITE" id="PS50004">
    <property type="entry name" value="C2"/>
    <property type="match status" value="1"/>
</dbReference>